<feature type="domain" description="AAA" evidence="1">
    <location>
        <begin position="1"/>
        <end position="192"/>
    </location>
</feature>
<dbReference type="Pfam" id="PF13614">
    <property type="entry name" value="AAA_31"/>
    <property type="match status" value="1"/>
</dbReference>
<dbReference type="InterPro" id="IPR027417">
    <property type="entry name" value="P-loop_NTPase"/>
</dbReference>
<evidence type="ECO:0000313" key="5">
    <source>
        <dbReference type="Proteomes" id="UP000216538"/>
    </source>
</evidence>
<dbReference type="InterPro" id="IPR050678">
    <property type="entry name" value="DNA_Partitioning_ATPase"/>
</dbReference>
<gene>
    <name evidence="3" type="ORF">CE457_01195</name>
    <name evidence="2" type="ORF">KUC_0564</name>
</gene>
<keyword evidence="5" id="KW-1185">Reference proteome</keyword>
<evidence type="ECO:0000313" key="3">
    <source>
        <dbReference type="EMBL" id="OZT75871.1"/>
    </source>
</evidence>
<sequence length="274" mass="30965">MKTISFINMKGGVGKTTSVVEVATVLVKDHDKRVLIIDIDPQTNATFSFIEYDDWQKNVEQNTIADVLGMNKHLSSRRDEYDINKAVIKNVSDIVGLDLISSHLSLTFLDLDLSAQAGREMILSRQIKKLEEEYDYILIDCPPNLTLAPQNALVASDYIITPIIPDFYSFLGLPLLKNRVDRLNRDLNIDVEFLGCLFTRVERTVNLHSEFMPKIRNICEEYGIYDFKTIVPKNIKLSEASSSNSPARVAFPDSTGVSAYKTIVNEMLRKLGEL</sequence>
<reference evidence="3 5" key="2">
    <citation type="submission" date="2017-07" db="EMBL/GenBank/DDBJ databases">
        <title>Shotgun whole genome sequences of three halophilic bacterial isolates.</title>
        <authorList>
            <person name="Pozzo T."/>
            <person name="Higdon S.M."/>
            <person name="Quillaguaman J."/>
        </authorList>
    </citation>
    <scope>NUCLEOTIDE SEQUENCE [LARGE SCALE GENOMIC DNA]</scope>
    <source>
        <strain evidence="3 5">LC1</strain>
    </source>
</reference>
<organism evidence="2 4">
    <name type="scientific">Vreelandella boliviensis LC1</name>
    <dbReference type="NCBI Taxonomy" id="1072583"/>
    <lineage>
        <taxon>Bacteria</taxon>
        <taxon>Pseudomonadati</taxon>
        <taxon>Pseudomonadota</taxon>
        <taxon>Gammaproteobacteria</taxon>
        <taxon>Oceanospirillales</taxon>
        <taxon>Halomonadaceae</taxon>
        <taxon>Vreelandella</taxon>
    </lineage>
</organism>
<dbReference type="Gene3D" id="3.40.50.300">
    <property type="entry name" value="P-loop containing nucleotide triphosphate hydrolases"/>
    <property type="match status" value="1"/>
</dbReference>
<dbReference type="STRING" id="1072583.KUC_0564"/>
<evidence type="ECO:0000313" key="4">
    <source>
        <dbReference type="Proteomes" id="UP000005756"/>
    </source>
</evidence>
<dbReference type="Proteomes" id="UP000005756">
    <property type="component" value="Unassembled WGS sequence"/>
</dbReference>
<dbReference type="RefSeq" id="WP_007111551.1">
    <property type="nucleotide sequence ID" value="NZ_JH393257.1"/>
</dbReference>
<dbReference type="Proteomes" id="UP000216538">
    <property type="component" value="Unassembled WGS sequence"/>
</dbReference>
<name>A0A265E2S5_9GAMM</name>
<evidence type="ECO:0000313" key="2">
    <source>
        <dbReference type="EMBL" id="EHJ93615.1"/>
    </source>
</evidence>
<reference evidence="2 4" key="1">
    <citation type="submission" date="2011-10" db="EMBL/GenBank/DDBJ databases">
        <authorList>
            <person name="Quillaguamn J."/>
            <person name="Guzmn D."/>
            <person name="Balderrama-Subieta A."/>
            <person name="Cardona-Ortuo C."/>
            <person name="Guevara-Martnez M."/>
            <person name="Callisaya-Quispe N."/>
        </authorList>
    </citation>
    <scope>NUCLEOTIDE SEQUENCE [LARGE SCALE GENOMIC DNA]</scope>
    <source>
        <strain evidence="2 4">LC1</strain>
    </source>
</reference>
<evidence type="ECO:0000259" key="1">
    <source>
        <dbReference type="Pfam" id="PF13614"/>
    </source>
</evidence>
<protein>
    <submittedName>
        <fullName evidence="2">Sporulation initiation inhibitor protein soj</fullName>
    </submittedName>
</protein>
<dbReference type="InterPro" id="IPR025669">
    <property type="entry name" value="AAA_dom"/>
</dbReference>
<accession>A0A265E2S5</accession>
<dbReference type="EMBL" id="JH393257">
    <property type="protein sequence ID" value="EHJ93615.1"/>
    <property type="molecule type" value="Genomic_DNA"/>
</dbReference>
<dbReference type="PANTHER" id="PTHR13696">
    <property type="entry name" value="P-LOOP CONTAINING NUCLEOSIDE TRIPHOSPHATE HYDROLASE"/>
    <property type="match status" value="1"/>
</dbReference>
<dbReference type="OrthoDB" id="9799330at2"/>
<dbReference type="SUPFAM" id="SSF52540">
    <property type="entry name" value="P-loop containing nucleoside triphosphate hydrolases"/>
    <property type="match status" value="1"/>
</dbReference>
<dbReference type="EMBL" id="NPEY01000001">
    <property type="protein sequence ID" value="OZT75871.1"/>
    <property type="molecule type" value="Genomic_DNA"/>
</dbReference>
<dbReference type="PANTHER" id="PTHR13696:SF99">
    <property type="entry name" value="COBYRINIC ACID AC-DIAMIDE SYNTHASE"/>
    <property type="match status" value="1"/>
</dbReference>
<proteinExistence type="predicted"/>
<dbReference type="AlphaFoldDB" id="A0A265E2S5"/>
<dbReference type="CDD" id="cd02042">
    <property type="entry name" value="ParAB_family"/>
    <property type="match status" value="1"/>
</dbReference>